<accession>A0A8S2G7H1</accession>
<keyword evidence="4" id="KW-0963">Cytoplasm</keyword>
<gene>
    <name evidence="6" type="ORF">OVA965_LOCUS44356</name>
    <name evidence="7" type="ORF">TMI583_LOCUS47114</name>
</gene>
<comment type="subcellular location">
    <subcellularLocation>
        <location evidence="4">Cytoplasm</location>
    </subcellularLocation>
</comment>
<feature type="domain" description="ATPase AAA-type core" evidence="5">
    <location>
        <begin position="55"/>
        <end position="137"/>
    </location>
</feature>
<dbReference type="EMBL" id="CAJOBA010089995">
    <property type="protein sequence ID" value="CAF4480212.1"/>
    <property type="molecule type" value="Genomic_DNA"/>
</dbReference>
<sequence>KTQFVSIINPDFDFKTIGIGGLDNEFNAIFRRAFASRVFPPEVVYQLGMKHCRGILLYGPPGTGKTLMARQIGKMLNAREPKIVNGPQILDKYVGESEANIRKLFAEAEDEEKRLGANSGLHIIIFDEIDAICKTRGSVASGAGVHDTV</sequence>
<evidence type="ECO:0000256" key="1">
    <source>
        <dbReference type="ARBA" id="ARBA00006914"/>
    </source>
</evidence>
<organism evidence="6 8">
    <name type="scientific">Didymodactylos carnosus</name>
    <dbReference type="NCBI Taxonomy" id="1234261"/>
    <lineage>
        <taxon>Eukaryota</taxon>
        <taxon>Metazoa</taxon>
        <taxon>Spiralia</taxon>
        <taxon>Gnathifera</taxon>
        <taxon>Rotifera</taxon>
        <taxon>Eurotatoria</taxon>
        <taxon>Bdelloidea</taxon>
        <taxon>Philodinida</taxon>
        <taxon>Philodinidae</taxon>
        <taxon>Didymodactylos</taxon>
    </lineage>
</organism>
<keyword evidence="4" id="KW-0378">Hydrolase</keyword>
<dbReference type="AlphaFoldDB" id="A0A8S2G7H1"/>
<evidence type="ECO:0000313" key="7">
    <source>
        <dbReference type="EMBL" id="CAF4480212.1"/>
    </source>
</evidence>
<dbReference type="GO" id="GO:0005795">
    <property type="term" value="C:Golgi stack"/>
    <property type="evidence" value="ECO:0007669"/>
    <property type="project" value="TreeGrafter"/>
</dbReference>
<comment type="catalytic activity">
    <reaction evidence="4">
        <text>ATP + H2O = ADP + phosphate + H(+)</text>
        <dbReference type="Rhea" id="RHEA:13065"/>
        <dbReference type="ChEBI" id="CHEBI:15377"/>
        <dbReference type="ChEBI" id="CHEBI:15378"/>
        <dbReference type="ChEBI" id="CHEBI:30616"/>
        <dbReference type="ChEBI" id="CHEBI:43474"/>
        <dbReference type="ChEBI" id="CHEBI:456216"/>
        <dbReference type="EC" id="3.6.4.6"/>
    </reaction>
</comment>
<dbReference type="Gene3D" id="3.40.50.300">
    <property type="entry name" value="P-loop containing nucleotide triphosphate hydrolases"/>
    <property type="match status" value="1"/>
</dbReference>
<dbReference type="GO" id="GO:0035494">
    <property type="term" value="P:SNARE complex disassembly"/>
    <property type="evidence" value="ECO:0007669"/>
    <property type="project" value="InterPro"/>
</dbReference>
<dbReference type="GO" id="GO:0046872">
    <property type="term" value="F:metal ion binding"/>
    <property type="evidence" value="ECO:0007669"/>
    <property type="project" value="UniProtKB-UniRule"/>
</dbReference>
<dbReference type="InterPro" id="IPR027417">
    <property type="entry name" value="P-loop_NTPase"/>
</dbReference>
<evidence type="ECO:0000256" key="2">
    <source>
        <dbReference type="ARBA" id="ARBA00022741"/>
    </source>
</evidence>
<protein>
    <recommendedName>
        <fullName evidence="4">Vesicle-fusing ATPase</fullName>
        <ecNumber evidence="4">3.6.4.6</ecNumber>
    </recommendedName>
</protein>
<feature type="non-terminal residue" evidence="6">
    <location>
        <position position="1"/>
    </location>
</feature>
<proteinExistence type="inferred from homology"/>
<comment type="cofactor">
    <cofactor evidence="4">
        <name>Mg(2+)</name>
        <dbReference type="ChEBI" id="CHEBI:18420"/>
    </cofactor>
    <text evidence="4">Binds 1 Mg(2+) ion per subunit.</text>
</comment>
<dbReference type="FunFam" id="3.40.50.300:FF:000154">
    <property type="entry name" value="Vesicle-fusing ATPase 1"/>
    <property type="match status" value="1"/>
</dbReference>
<dbReference type="SUPFAM" id="SSF52540">
    <property type="entry name" value="P-loop containing nucleoside triphosphate hydrolases"/>
    <property type="match status" value="1"/>
</dbReference>
<keyword evidence="4" id="KW-0813">Transport</keyword>
<dbReference type="EMBL" id="CAJNOK010062898">
    <property type="protein sequence ID" value="CAF1642387.1"/>
    <property type="molecule type" value="Genomic_DNA"/>
</dbReference>
<keyword evidence="3 4" id="KW-0067">ATP-binding</keyword>
<dbReference type="InterPro" id="IPR039812">
    <property type="entry name" value="Vesicle-fus_ATPase"/>
</dbReference>
<evidence type="ECO:0000313" key="8">
    <source>
        <dbReference type="Proteomes" id="UP000677228"/>
    </source>
</evidence>
<dbReference type="Proteomes" id="UP000682733">
    <property type="component" value="Unassembled WGS sequence"/>
</dbReference>
<dbReference type="GO" id="GO:0006891">
    <property type="term" value="P:intra-Golgi vesicle-mediated transport"/>
    <property type="evidence" value="ECO:0007669"/>
    <property type="project" value="TreeGrafter"/>
</dbReference>
<dbReference type="Proteomes" id="UP000677228">
    <property type="component" value="Unassembled WGS sequence"/>
</dbReference>
<dbReference type="PANTHER" id="PTHR23078">
    <property type="entry name" value="VESICULAR-FUSION PROTEIN NSF"/>
    <property type="match status" value="1"/>
</dbReference>
<dbReference type="GO" id="GO:0043001">
    <property type="term" value="P:Golgi to plasma membrane protein transport"/>
    <property type="evidence" value="ECO:0007669"/>
    <property type="project" value="TreeGrafter"/>
</dbReference>
<keyword evidence="4" id="KW-0653">Protein transport</keyword>
<dbReference type="GO" id="GO:0005524">
    <property type="term" value="F:ATP binding"/>
    <property type="evidence" value="ECO:0007669"/>
    <property type="project" value="UniProtKB-UniRule"/>
</dbReference>
<keyword evidence="4" id="KW-0479">Metal-binding</keyword>
<evidence type="ECO:0000313" key="6">
    <source>
        <dbReference type="EMBL" id="CAF1642387.1"/>
    </source>
</evidence>
<comment type="function">
    <text evidence="4">Required for vesicle-mediated transport. Catalyzes the fusion of transport vesicles within the Golgi cisternae. Is also required for transport from the endoplasmic reticulum to the Golgi stack. Seems to function as a fusion protein required for the delivery of cargo proteins to all compartments of the Golgi stack independent of vesicle origin.</text>
</comment>
<evidence type="ECO:0000259" key="5">
    <source>
        <dbReference type="Pfam" id="PF00004"/>
    </source>
</evidence>
<dbReference type="Pfam" id="PF00004">
    <property type="entry name" value="AAA"/>
    <property type="match status" value="1"/>
</dbReference>
<keyword evidence="2 4" id="KW-0547">Nucleotide-binding</keyword>
<keyword evidence="4" id="KW-0931">ER-Golgi transport</keyword>
<dbReference type="InterPro" id="IPR003959">
    <property type="entry name" value="ATPase_AAA_core"/>
</dbReference>
<evidence type="ECO:0000256" key="4">
    <source>
        <dbReference type="RuleBase" id="RU367045"/>
    </source>
</evidence>
<comment type="similarity">
    <text evidence="1 4">Belongs to the AAA ATPase family.</text>
</comment>
<dbReference type="EC" id="3.6.4.6" evidence="4"/>
<keyword evidence="4" id="KW-0460">Magnesium</keyword>
<feature type="non-terminal residue" evidence="6">
    <location>
        <position position="149"/>
    </location>
</feature>
<comment type="caution">
    <text evidence="6">The sequence shown here is derived from an EMBL/GenBank/DDBJ whole genome shotgun (WGS) entry which is preliminary data.</text>
</comment>
<name>A0A8S2G7H1_9BILA</name>
<reference evidence="6" key="1">
    <citation type="submission" date="2021-02" db="EMBL/GenBank/DDBJ databases">
        <authorList>
            <person name="Nowell W R."/>
        </authorList>
    </citation>
    <scope>NUCLEOTIDE SEQUENCE</scope>
</reference>
<evidence type="ECO:0000256" key="3">
    <source>
        <dbReference type="ARBA" id="ARBA00022840"/>
    </source>
</evidence>
<dbReference type="GO" id="GO:0016887">
    <property type="term" value="F:ATP hydrolysis activity"/>
    <property type="evidence" value="ECO:0007669"/>
    <property type="project" value="InterPro"/>
</dbReference>
<dbReference type="PANTHER" id="PTHR23078:SF3">
    <property type="entry name" value="VESICLE-FUSING ATPASE"/>
    <property type="match status" value="1"/>
</dbReference>